<evidence type="ECO:0000259" key="12">
    <source>
        <dbReference type="Pfam" id="PF12019"/>
    </source>
</evidence>
<evidence type="ECO:0000256" key="3">
    <source>
        <dbReference type="ARBA" id="ARBA00022475"/>
    </source>
</evidence>
<feature type="transmembrane region" description="Helical" evidence="11">
    <location>
        <begin position="21"/>
        <end position="47"/>
    </location>
</feature>
<dbReference type="GO" id="GO:0015627">
    <property type="term" value="C:type II protein secretion system complex"/>
    <property type="evidence" value="ECO:0007669"/>
    <property type="project" value="InterPro"/>
</dbReference>
<evidence type="ECO:0000256" key="1">
    <source>
        <dbReference type="ARBA" id="ARBA00004377"/>
    </source>
</evidence>
<sequence>MDNIMKTSRWSYLRTRCFAQPICRSAFSLVELTIVVLVVGIVTAIAAPKFDNALKLARVRSAAKWIKSDLSFAQRHASRTSSNQTVNFDTSTHSYALTGVSDINRRGQSYVIYLNDSKFNAQLVSADFGGSSSVTFNIHGQPDNAGTVVVRSGNTTKTIVMNSLGQVTIP</sequence>
<protein>
    <recommendedName>
        <fullName evidence="2">Type II secretion system protein H</fullName>
    </recommendedName>
    <alternativeName>
        <fullName evidence="10">General secretion pathway protein H</fullName>
    </alternativeName>
</protein>
<evidence type="ECO:0000256" key="7">
    <source>
        <dbReference type="ARBA" id="ARBA00022989"/>
    </source>
</evidence>
<proteinExistence type="inferred from homology"/>
<feature type="domain" description="General secretion pathway GspH" evidence="12">
    <location>
        <begin position="66"/>
        <end position="165"/>
    </location>
</feature>
<comment type="caution">
    <text evidence="13">The sequence shown here is derived from an EMBL/GenBank/DDBJ whole genome shotgun (WGS) entry which is preliminary data.</text>
</comment>
<evidence type="ECO:0000256" key="2">
    <source>
        <dbReference type="ARBA" id="ARBA00021549"/>
    </source>
</evidence>
<dbReference type="GO" id="GO:0015628">
    <property type="term" value="P:protein secretion by the type II secretion system"/>
    <property type="evidence" value="ECO:0007669"/>
    <property type="project" value="InterPro"/>
</dbReference>
<dbReference type="Pfam" id="PF12019">
    <property type="entry name" value="GspH"/>
    <property type="match status" value="1"/>
</dbReference>
<keyword evidence="6 11" id="KW-0812">Transmembrane</keyword>
<evidence type="ECO:0000256" key="11">
    <source>
        <dbReference type="SAM" id="Phobius"/>
    </source>
</evidence>
<dbReference type="Gene3D" id="3.30.700.10">
    <property type="entry name" value="Glycoprotein, Type 4 Pilin"/>
    <property type="match status" value="1"/>
</dbReference>
<keyword evidence="8 11" id="KW-0472">Membrane</keyword>
<dbReference type="InterPro" id="IPR045584">
    <property type="entry name" value="Pilin-like"/>
</dbReference>
<evidence type="ECO:0000313" key="14">
    <source>
        <dbReference type="Proteomes" id="UP000318437"/>
    </source>
</evidence>
<organism evidence="13 14">
    <name type="scientific">Bythopirellula polymerisocia</name>
    <dbReference type="NCBI Taxonomy" id="2528003"/>
    <lineage>
        <taxon>Bacteria</taxon>
        <taxon>Pseudomonadati</taxon>
        <taxon>Planctomycetota</taxon>
        <taxon>Planctomycetia</taxon>
        <taxon>Pirellulales</taxon>
        <taxon>Lacipirellulaceae</taxon>
        <taxon>Bythopirellula</taxon>
    </lineage>
</organism>
<name>A0A5C6CZV6_9BACT</name>
<evidence type="ECO:0000256" key="8">
    <source>
        <dbReference type="ARBA" id="ARBA00023136"/>
    </source>
</evidence>
<dbReference type="SUPFAM" id="SSF54523">
    <property type="entry name" value="Pili subunits"/>
    <property type="match status" value="1"/>
</dbReference>
<dbReference type="AlphaFoldDB" id="A0A5C6CZV6"/>
<dbReference type="GO" id="GO:0005886">
    <property type="term" value="C:plasma membrane"/>
    <property type="evidence" value="ECO:0007669"/>
    <property type="project" value="UniProtKB-SubCell"/>
</dbReference>
<evidence type="ECO:0000256" key="4">
    <source>
        <dbReference type="ARBA" id="ARBA00022481"/>
    </source>
</evidence>
<reference evidence="13 14" key="1">
    <citation type="submission" date="2019-02" db="EMBL/GenBank/DDBJ databases">
        <title>Deep-cultivation of Planctomycetes and their phenomic and genomic characterization uncovers novel biology.</title>
        <authorList>
            <person name="Wiegand S."/>
            <person name="Jogler M."/>
            <person name="Boedeker C."/>
            <person name="Pinto D."/>
            <person name="Vollmers J."/>
            <person name="Rivas-Marin E."/>
            <person name="Kohn T."/>
            <person name="Peeters S.H."/>
            <person name="Heuer A."/>
            <person name="Rast P."/>
            <person name="Oberbeckmann S."/>
            <person name="Bunk B."/>
            <person name="Jeske O."/>
            <person name="Meyerdierks A."/>
            <person name="Storesund J.E."/>
            <person name="Kallscheuer N."/>
            <person name="Luecker S."/>
            <person name="Lage O.M."/>
            <person name="Pohl T."/>
            <person name="Merkel B.J."/>
            <person name="Hornburger P."/>
            <person name="Mueller R.-W."/>
            <person name="Bruemmer F."/>
            <person name="Labrenz M."/>
            <person name="Spormann A.M."/>
            <person name="Op Den Camp H."/>
            <person name="Overmann J."/>
            <person name="Amann R."/>
            <person name="Jetten M.S.M."/>
            <person name="Mascher T."/>
            <person name="Medema M.H."/>
            <person name="Devos D.P."/>
            <person name="Kaster A.-K."/>
            <person name="Ovreas L."/>
            <person name="Rohde M."/>
            <person name="Galperin M.Y."/>
            <person name="Jogler C."/>
        </authorList>
    </citation>
    <scope>NUCLEOTIDE SEQUENCE [LARGE SCALE GENOMIC DNA]</scope>
    <source>
        <strain evidence="13 14">Pla144</strain>
    </source>
</reference>
<comment type="similarity">
    <text evidence="9">Belongs to the GSP H family.</text>
</comment>
<keyword evidence="14" id="KW-1185">Reference proteome</keyword>
<keyword evidence="4" id="KW-0488">Methylation</keyword>
<evidence type="ECO:0000256" key="10">
    <source>
        <dbReference type="ARBA" id="ARBA00030775"/>
    </source>
</evidence>
<dbReference type="NCBIfam" id="TIGR02532">
    <property type="entry name" value="IV_pilin_GFxxxE"/>
    <property type="match status" value="1"/>
</dbReference>
<comment type="subcellular location">
    <subcellularLocation>
        <location evidence="1">Cell inner membrane</location>
        <topology evidence="1">Single-pass membrane protein</topology>
    </subcellularLocation>
</comment>
<dbReference type="EMBL" id="SJPS01000001">
    <property type="protein sequence ID" value="TWU29465.1"/>
    <property type="molecule type" value="Genomic_DNA"/>
</dbReference>
<keyword evidence="7 11" id="KW-1133">Transmembrane helix</keyword>
<accession>A0A5C6CZV6</accession>
<dbReference type="InterPro" id="IPR012902">
    <property type="entry name" value="N_methyl_site"/>
</dbReference>
<keyword evidence="5" id="KW-0997">Cell inner membrane</keyword>
<evidence type="ECO:0000313" key="13">
    <source>
        <dbReference type="EMBL" id="TWU29465.1"/>
    </source>
</evidence>
<gene>
    <name evidence="13" type="ORF">Pla144_02430</name>
</gene>
<evidence type="ECO:0000256" key="5">
    <source>
        <dbReference type="ARBA" id="ARBA00022519"/>
    </source>
</evidence>
<dbReference type="InterPro" id="IPR022346">
    <property type="entry name" value="T2SS_GspH"/>
</dbReference>
<keyword evidence="3" id="KW-1003">Cell membrane</keyword>
<evidence type="ECO:0000256" key="6">
    <source>
        <dbReference type="ARBA" id="ARBA00022692"/>
    </source>
</evidence>
<evidence type="ECO:0000256" key="9">
    <source>
        <dbReference type="ARBA" id="ARBA00025772"/>
    </source>
</evidence>
<dbReference type="Proteomes" id="UP000318437">
    <property type="component" value="Unassembled WGS sequence"/>
</dbReference>